<gene>
    <name evidence="1" type="ORF">IW252_002225</name>
</gene>
<proteinExistence type="predicted"/>
<name>A0A931GFK0_9MICC</name>
<dbReference type="Gene3D" id="3.40.960.10">
    <property type="entry name" value="VSR Endonuclease"/>
    <property type="match status" value="1"/>
</dbReference>
<dbReference type="AlphaFoldDB" id="A0A931GFK0"/>
<sequence length="315" mass="35423">MQEHNRHPDAALPRVFHLEDARAAGVTVGQLRGSRFVRLGRGIYRQRALPFHSLEVYAAFCAANPDAHLSHVSAAHAWGLWLPPRITAGFPVHLSTAGPQRNSPRQVNVVGHWSRIPPDFVREVNGLRLSSPAWTWTQLAGSGLGLPDLVAAGDALLQRSDGAERPPNVIGANPLATRDEVFDVLEMRKRFPGKRLALQAVSMLREGVDSRPESIVRQDLVKHRWPEPVVNFHLQTRCGVRAIDLAYPDQRIAIQYEGRHHNSSEQLSRDILRDAELEEIDWLTVRTDKTYFSDPNWGGFYDRLRTAFARRKGTA</sequence>
<dbReference type="RefSeq" id="WP_196836641.1">
    <property type="nucleotide sequence ID" value="NZ_JADOTZ010000001.1"/>
</dbReference>
<dbReference type="Proteomes" id="UP000625033">
    <property type="component" value="Unassembled WGS sequence"/>
</dbReference>
<evidence type="ECO:0000313" key="2">
    <source>
        <dbReference type="Proteomes" id="UP000625033"/>
    </source>
</evidence>
<keyword evidence="2" id="KW-1185">Reference proteome</keyword>
<reference evidence="1" key="1">
    <citation type="submission" date="2020-11" db="EMBL/GenBank/DDBJ databases">
        <title>Sequencing the genomes of 1000 actinobacteria strains.</title>
        <authorList>
            <person name="Klenk H.-P."/>
        </authorList>
    </citation>
    <scope>NUCLEOTIDE SEQUENCE</scope>
    <source>
        <strain evidence="1">DSM 26152</strain>
    </source>
</reference>
<dbReference type="EMBL" id="JADOTZ010000001">
    <property type="protein sequence ID" value="MBG6085458.1"/>
    <property type="molecule type" value="Genomic_DNA"/>
</dbReference>
<keyword evidence="1" id="KW-0378">Hydrolase</keyword>
<comment type="caution">
    <text evidence="1">The sequence shown here is derived from an EMBL/GenBank/DDBJ whole genome shotgun (WGS) entry which is preliminary data.</text>
</comment>
<keyword evidence="1" id="KW-0540">Nuclease</keyword>
<dbReference type="GO" id="GO:0004519">
    <property type="term" value="F:endonuclease activity"/>
    <property type="evidence" value="ECO:0007669"/>
    <property type="project" value="UniProtKB-KW"/>
</dbReference>
<accession>A0A931GFK0</accession>
<protein>
    <submittedName>
        <fullName evidence="1">Very-short-patch-repair endonuclease</fullName>
    </submittedName>
</protein>
<evidence type="ECO:0000313" key="1">
    <source>
        <dbReference type="EMBL" id="MBG6085458.1"/>
    </source>
</evidence>
<organism evidence="1 2">
    <name type="scientific">Zhihengliuella flava</name>
    <dbReference type="NCBI Taxonomy" id="1285193"/>
    <lineage>
        <taxon>Bacteria</taxon>
        <taxon>Bacillati</taxon>
        <taxon>Actinomycetota</taxon>
        <taxon>Actinomycetes</taxon>
        <taxon>Micrococcales</taxon>
        <taxon>Micrococcaceae</taxon>
        <taxon>Zhihengliuella</taxon>
    </lineage>
</organism>
<keyword evidence="1" id="KW-0255">Endonuclease</keyword>